<feature type="domain" description="Dihydroorotate dehydrogenase catalytic" evidence="7">
    <location>
        <begin position="60"/>
        <end position="213"/>
    </location>
</feature>
<name>A0A368G012_ANCCA</name>
<comment type="caution">
    <text evidence="8">The sequence shown here is derived from an EMBL/GenBank/DDBJ whole genome shotgun (WGS) entry which is preliminary data.</text>
</comment>
<evidence type="ECO:0000256" key="4">
    <source>
        <dbReference type="ARBA" id="ARBA00022643"/>
    </source>
</evidence>
<keyword evidence="6" id="KW-0472">Membrane</keyword>
<organism evidence="8 9">
    <name type="scientific">Ancylostoma caninum</name>
    <name type="common">Dog hookworm</name>
    <dbReference type="NCBI Taxonomy" id="29170"/>
    <lineage>
        <taxon>Eukaryota</taxon>
        <taxon>Metazoa</taxon>
        <taxon>Ecdysozoa</taxon>
        <taxon>Nematoda</taxon>
        <taxon>Chromadorea</taxon>
        <taxon>Rhabditida</taxon>
        <taxon>Rhabditina</taxon>
        <taxon>Rhabditomorpha</taxon>
        <taxon>Strongyloidea</taxon>
        <taxon>Ancylostomatidae</taxon>
        <taxon>Ancylostomatinae</taxon>
        <taxon>Ancylostoma</taxon>
    </lineage>
</organism>
<dbReference type="OrthoDB" id="14784at2759"/>
<accession>A0A368G012</accession>
<dbReference type="GO" id="GO:0004152">
    <property type="term" value="F:dihydroorotate dehydrogenase activity"/>
    <property type="evidence" value="ECO:0007669"/>
    <property type="project" value="InterPro"/>
</dbReference>
<dbReference type="Proteomes" id="UP000252519">
    <property type="component" value="Unassembled WGS sequence"/>
</dbReference>
<dbReference type="GO" id="GO:0005743">
    <property type="term" value="C:mitochondrial inner membrane"/>
    <property type="evidence" value="ECO:0007669"/>
    <property type="project" value="TreeGrafter"/>
</dbReference>
<evidence type="ECO:0000256" key="5">
    <source>
        <dbReference type="ARBA" id="ARBA00023002"/>
    </source>
</evidence>
<dbReference type="InterPro" id="IPR005720">
    <property type="entry name" value="Dihydroorotate_DH_cat"/>
</dbReference>
<comment type="pathway">
    <text evidence="2">Pyrimidine metabolism; UMP biosynthesis via de novo pathway.</text>
</comment>
<dbReference type="EMBL" id="JOJR01000501">
    <property type="protein sequence ID" value="RCN37048.1"/>
    <property type="molecule type" value="Genomic_DNA"/>
</dbReference>
<dbReference type="Gene3D" id="3.20.20.70">
    <property type="entry name" value="Aldolase class I"/>
    <property type="match status" value="2"/>
</dbReference>
<protein>
    <submittedName>
        <fullName evidence="8">Putative dihydroorotate oxidase</fullName>
    </submittedName>
</protein>
<dbReference type="InterPro" id="IPR050074">
    <property type="entry name" value="DHO_dehydrogenase"/>
</dbReference>
<dbReference type="InterPro" id="IPR013785">
    <property type="entry name" value="Aldolase_TIM"/>
</dbReference>
<evidence type="ECO:0000256" key="6">
    <source>
        <dbReference type="ARBA" id="ARBA00023136"/>
    </source>
</evidence>
<gene>
    <name evidence="8" type="ORF">ANCCAN_17042</name>
</gene>
<dbReference type="SUPFAM" id="SSF51395">
    <property type="entry name" value="FMN-linked oxidoreductases"/>
    <property type="match status" value="1"/>
</dbReference>
<feature type="domain" description="Dihydroorotate dehydrogenase catalytic" evidence="7">
    <location>
        <begin position="226"/>
        <end position="358"/>
    </location>
</feature>
<sequence length="376" mass="41936">MFPKPSPRHISKSTMLFIGGGMLGYGALEMLWSSETFQSKALMPVINHYFDEEASHDLAVRVAAWGLFPRLGTNRKEYPELNCEGIINRYGFNNDGVGKVQKRVRAARAEWMEHFAMFGVNIANNKLTDDAKLDYEIGVNYFAAYSDYIVINVSSPESLNLLSAERKCDLQKLLVYVKHTVDLMKLPTRPKVLLKIPPDLSENEKKDIAQLLVYVKHTVDLMKLPTRPKVLLKIPPDLSENEKKDVAQMTMNPKHGIDALIVSDTTMRRPDLLKSGNSVQIGGLSGAPLRRISTECIRDMYRLTNGRVPIVGCGGVSSGADTYEKIRAGASVVQLYSALVFHGFPVVGKVKRELADLLRRDGYTNVSQAVGTDHRI</sequence>
<dbReference type="GO" id="GO:0009220">
    <property type="term" value="P:pyrimidine ribonucleotide biosynthetic process"/>
    <property type="evidence" value="ECO:0007669"/>
    <property type="project" value="TreeGrafter"/>
</dbReference>
<dbReference type="Pfam" id="PF01180">
    <property type="entry name" value="DHO_dh"/>
    <property type="match status" value="2"/>
</dbReference>
<evidence type="ECO:0000256" key="2">
    <source>
        <dbReference type="ARBA" id="ARBA00004725"/>
    </source>
</evidence>
<comment type="cofactor">
    <cofactor evidence="1">
        <name>FMN</name>
        <dbReference type="ChEBI" id="CHEBI:58210"/>
    </cofactor>
</comment>
<dbReference type="PANTHER" id="PTHR48109">
    <property type="entry name" value="DIHYDROOROTATE DEHYDROGENASE (QUINONE), MITOCHONDRIAL-RELATED"/>
    <property type="match status" value="1"/>
</dbReference>
<dbReference type="AlphaFoldDB" id="A0A368G012"/>
<dbReference type="PANTHER" id="PTHR48109:SF4">
    <property type="entry name" value="DIHYDROOROTATE DEHYDROGENASE (QUINONE), MITOCHONDRIAL"/>
    <property type="match status" value="1"/>
</dbReference>
<reference evidence="8 9" key="1">
    <citation type="submission" date="2014-10" db="EMBL/GenBank/DDBJ databases">
        <title>Draft genome of the hookworm Ancylostoma caninum.</title>
        <authorList>
            <person name="Mitreva M."/>
        </authorList>
    </citation>
    <scope>NUCLEOTIDE SEQUENCE [LARGE SCALE GENOMIC DNA]</scope>
    <source>
        <strain evidence="8 9">Baltimore</strain>
    </source>
</reference>
<dbReference type="GO" id="GO:0006207">
    <property type="term" value="P:'de novo' pyrimidine nucleobase biosynthetic process"/>
    <property type="evidence" value="ECO:0007669"/>
    <property type="project" value="InterPro"/>
</dbReference>
<keyword evidence="4" id="KW-0288">FMN</keyword>
<dbReference type="STRING" id="29170.A0A368G012"/>
<evidence type="ECO:0000259" key="7">
    <source>
        <dbReference type="Pfam" id="PF01180"/>
    </source>
</evidence>
<keyword evidence="9" id="KW-1185">Reference proteome</keyword>
<evidence type="ECO:0000256" key="3">
    <source>
        <dbReference type="ARBA" id="ARBA00022630"/>
    </source>
</evidence>
<keyword evidence="3" id="KW-0285">Flavoprotein</keyword>
<evidence type="ECO:0000256" key="1">
    <source>
        <dbReference type="ARBA" id="ARBA00001917"/>
    </source>
</evidence>
<dbReference type="InterPro" id="IPR005719">
    <property type="entry name" value="Dihydroorotate_DH_2"/>
</dbReference>
<evidence type="ECO:0000313" key="9">
    <source>
        <dbReference type="Proteomes" id="UP000252519"/>
    </source>
</evidence>
<evidence type="ECO:0000313" key="8">
    <source>
        <dbReference type="EMBL" id="RCN37048.1"/>
    </source>
</evidence>
<dbReference type="CDD" id="cd04738">
    <property type="entry name" value="DHOD_2_like"/>
    <property type="match status" value="1"/>
</dbReference>
<proteinExistence type="predicted"/>
<keyword evidence="5" id="KW-0560">Oxidoreductase</keyword>